<dbReference type="EMBL" id="JADOEL010000016">
    <property type="protein sequence ID" value="MBF8179250.1"/>
    <property type="molecule type" value="Genomic_DNA"/>
</dbReference>
<dbReference type="InterPro" id="IPR036404">
    <property type="entry name" value="Jacalin-like_lectin_dom_sf"/>
</dbReference>
<gene>
    <name evidence="4" type="ORF">IXC47_16325</name>
</gene>
<dbReference type="SMART" id="SM00915">
    <property type="entry name" value="Jacalin"/>
    <property type="match status" value="1"/>
</dbReference>
<evidence type="ECO:0000259" key="3">
    <source>
        <dbReference type="PROSITE" id="PS51752"/>
    </source>
</evidence>
<name>A0ABS0EWN1_9BURK</name>
<keyword evidence="2" id="KW-0732">Signal</keyword>
<feature type="region of interest" description="Disordered" evidence="1">
    <location>
        <begin position="605"/>
        <end position="637"/>
    </location>
</feature>
<evidence type="ECO:0000313" key="4">
    <source>
        <dbReference type="EMBL" id="MBF8179250.1"/>
    </source>
</evidence>
<keyword evidence="5" id="KW-1185">Reference proteome</keyword>
<dbReference type="InterPro" id="IPR001229">
    <property type="entry name" value="Jacalin-like_lectin_dom"/>
</dbReference>
<proteinExistence type="predicted"/>
<sequence length="949" mass="101693">MASSVTAARFSVSRILKKTFTLASFLLVASLAIQQSAHASDAPNIKPALKKMLGGLALDVKDDLQKMVSDLKKTSCGGGLSGCYSTSKGKVQLYFFTSNSAQQTFIIVVDKQISMPKLFGNKVQNVMGQTSLRSLMISISTAEFDLTTARMPPDLKKVVDESYFGVSSLNFAAGAQMAARANLGGPIKLTMESLGVRADQLTMRAAIVMPIPMDISSGAGTGIDVASEMADGATMKQAGAKAAMPEAFVEFQFAPGSRLPMLLPPVTLTDATFFINNSLTFGYKGNAQFQGVGDKKILLQFQTPLTPEGAMDFLDFNFRMATPASFTMEDAARVIVAMASPDARLAKYGGGFIRGVGSFKEPLLAMAKPLAMFKMKNPNPPPEYKFGDASKPWPDNDKYFNIIVLGPLADGGPYYASGGQVAAFGQTLGWTDVSAGVNGYYNGAGADVSLRLGPLGKVPFRLSQETRIDMKRQDMAFRGNLAGQKIGIVMGPTKMSIEVNASCINPFEIKTSLEIKPTTDLAQIFDAEGGVNVDPSKITGCIGKELEAAYRKIAGEYKNLSGYTADMANAELKKISDAALIATKAAEDAAKKAAAESQKAAEDAAKASQKAAEDAAKAAQKAADDARKQYEQTKNAARDVANKATNAASNAFRDAGNAFKRLGKKKKHKKGPDPKFAASVFDWDYYYDKYPDVVNAKVDLKEHWMNNGFNEGRQGSPEFSATYYWNRYLDVQAACPTPSNKLQCALQNWLDEGIALGRQGSADVSMQSYLNRYSDLQNAFGVDNYDDALDHWMNYGEDENRNARPDSDYAGPVAGPRRAGGGGGGQWSDAAQCRNTYVIGFKTSSGKRLDGVQFLYANGQWGGVHGKLKNTQTVMLAAGEYITRVDYRSGGSMDAVTFISNQGRTFGRYGGTGGGANSYSVTPGQKLGCMAGRSGSEVDQLIFSSTGPR</sequence>
<reference evidence="4 5" key="1">
    <citation type="submission" date="2020-11" db="EMBL/GenBank/DDBJ databases">
        <title>WGS of Herminiimonas contaminans strain Marseille-Q4544 isolated from planarians Schmidtea mediterranea.</title>
        <authorList>
            <person name="Kangale L."/>
        </authorList>
    </citation>
    <scope>NUCLEOTIDE SEQUENCE [LARGE SCALE GENOMIC DNA]</scope>
    <source>
        <strain evidence="4 5">Marseille-Q4544</strain>
    </source>
</reference>
<comment type="caution">
    <text evidence="4">The sequence shown here is derived from an EMBL/GenBank/DDBJ whole genome shotgun (WGS) entry which is preliminary data.</text>
</comment>
<dbReference type="RefSeq" id="WP_195876344.1">
    <property type="nucleotide sequence ID" value="NZ_JADOEL010000016.1"/>
</dbReference>
<feature type="chain" id="PRO_5045165859" evidence="2">
    <location>
        <begin position="40"/>
        <end position="949"/>
    </location>
</feature>
<accession>A0ABS0EWN1</accession>
<dbReference type="PROSITE" id="PS51752">
    <property type="entry name" value="JACALIN_LECTIN"/>
    <property type="match status" value="1"/>
</dbReference>
<feature type="signal peptide" evidence="2">
    <location>
        <begin position="1"/>
        <end position="39"/>
    </location>
</feature>
<organism evidence="4 5">
    <name type="scientific">Herminiimonas contaminans</name>
    <dbReference type="NCBI Taxonomy" id="1111140"/>
    <lineage>
        <taxon>Bacteria</taxon>
        <taxon>Pseudomonadati</taxon>
        <taxon>Pseudomonadota</taxon>
        <taxon>Betaproteobacteria</taxon>
        <taxon>Burkholderiales</taxon>
        <taxon>Oxalobacteraceae</taxon>
        <taxon>Herminiimonas</taxon>
    </lineage>
</organism>
<feature type="domain" description="Jacalin-type lectin" evidence="3">
    <location>
        <begin position="812"/>
        <end position="947"/>
    </location>
</feature>
<dbReference type="Gene3D" id="2.100.10.30">
    <property type="entry name" value="Jacalin-like lectin domain"/>
    <property type="match status" value="1"/>
</dbReference>
<evidence type="ECO:0000256" key="2">
    <source>
        <dbReference type="SAM" id="SignalP"/>
    </source>
</evidence>
<evidence type="ECO:0000256" key="1">
    <source>
        <dbReference type="SAM" id="MobiDB-lite"/>
    </source>
</evidence>
<feature type="region of interest" description="Disordered" evidence="1">
    <location>
        <begin position="799"/>
        <end position="826"/>
    </location>
</feature>
<protein>
    <submittedName>
        <fullName evidence="4">Lectin</fullName>
    </submittedName>
</protein>
<dbReference type="Proteomes" id="UP000657372">
    <property type="component" value="Unassembled WGS sequence"/>
</dbReference>
<dbReference type="SUPFAM" id="SSF51101">
    <property type="entry name" value="Mannose-binding lectins"/>
    <property type="match status" value="1"/>
</dbReference>
<evidence type="ECO:0000313" key="5">
    <source>
        <dbReference type="Proteomes" id="UP000657372"/>
    </source>
</evidence>
<dbReference type="Pfam" id="PF01419">
    <property type="entry name" value="Jacalin"/>
    <property type="match status" value="1"/>
</dbReference>